<dbReference type="EMBL" id="SRLO01000380">
    <property type="protein sequence ID" value="TNN58378.1"/>
    <property type="molecule type" value="Genomic_DNA"/>
</dbReference>
<name>A0A4Z2GXR0_9TELE</name>
<comment type="caution">
    <text evidence="1">The sequence shown here is derived from an EMBL/GenBank/DDBJ whole genome shotgun (WGS) entry which is preliminary data.</text>
</comment>
<evidence type="ECO:0000313" key="2">
    <source>
        <dbReference type="Proteomes" id="UP000314294"/>
    </source>
</evidence>
<sequence length="93" mass="9262">MQQQNSSTQYSMPGPSAAWPLRDWLWICGGSFPWGLGDPPGQWAWSGSAAAVPSAAVVDAGGGGGSAELGVVSFDGGATAGRSAADSSTADNF</sequence>
<proteinExistence type="predicted"/>
<protein>
    <submittedName>
        <fullName evidence="1">Uncharacterized protein</fullName>
    </submittedName>
</protein>
<reference evidence="1 2" key="1">
    <citation type="submission" date="2019-03" db="EMBL/GenBank/DDBJ databases">
        <title>First draft genome of Liparis tanakae, snailfish: a comprehensive survey of snailfish specific genes.</title>
        <authorList>
            <person name="Kim W."/>
            <person name="Song I."/>
            <person name="Jeong J.-H."/>
            <person name="Kim D."/>
            <person name="Kim S."/>
            <person name="Ryu S."/>
            <person name="Song J.Y."/>
            <person name="Lee S.K."/>
        </authorList>
    </citation>
    <scope>NUCLEOTIDE SEQUENCE [LARGE SCALE GENOMIC DNA]</scope>
    <source>
        <tissue evidence="1">Muscle</tissue>
    </source>
</reference>
<accession>A0A4Z2GXR0</accession>
<dbReference type="AlphaFoldDB" id="A0A4Z2GXR0"/>
<gene>
    <name evidence="1" type="ORF">EYF80_031389</name>
</gene>
<organism evidence="1 2">
    <name type="scientific">Liparis tanakae</name>
    <name type="common">Tanaka's snailfish</name>
    <dbReference type="NCBI Taxonomy" id="230148"/>
    <lineage>
        <taxon>Eukaryota</taxon>
        <taxon>Metazoa</taxon>
        <taxon>Chordata</taxon>
        <taxon>Craniata</taxon>
        <taxon>Vertebrata</taxon>
        <taxon>Euteleostomi</taxon>
        <taxon>Actinopterygii</taxon>
        <taxon>Neopterygii</taxon>
        <taxon>Teleostei</taxon>
        <taxon>Neoteleostei</taxon>
        <taxon>Acanthomorphata</taxon>
        <taxon>Eupercaria</taxon>
        <taxon>Perciformes</taxon>
        <taxon>Cottioidei</taxon>
        <taxon>Cottales</taxon>
        <taxon>Liparidae</taxon>
        <taxon>Liparis</taxon>
    </lineage>
</organism>
<evidence type="ECO:0000313" key="1">
    <source>
        <dbReference type="EMBL" id="TNN58378.1"/>
    </source>
</evidence>
<keyword evidence="2" id="KW-1185">Reference proteome</keyword>
<dbReference type="Proteomes" id="UP000314294">
    <property type="component" value="Unassembled WGS sequence"/>
</dbReference>